<evidence type="ECO:0000313" key="6">
    <source>
        <dbReference type="EMBL" id="MBE9212887.1"/>
    </source>
</evidence>
<dbReference type="CDD" id="cd05235">
    <property type="entry name" value="SDR_e1"/>
    <property type="match status" value="1"/>
</dbReference>
<dbReference type="Gene3D" id="3.40.50.720">
    <property type="entry name" value="NAD(P)-binding Rossmann-like Domain"/>
    <property type="match status" value="1"/>
</dbReference>
<evidence type="ECO:0000313" key="7">
    <source>
        <dbReference type="Proteomes" id="UP000620559"/>
    </source>
</evidence>
<dbReference type="PANTHER" id="PTHR44845">
    <property type="entry name" value="CARRIER DOMAIN-CONTAINING PROTEIN"/>
    <property type="match status" value="1"/>
</dbReference>
<protein>
    <submittedName>
        <fullName evidence="6">Thioester reductase domain-containing protein</fullName>
    </submittedName>
</protein>
<dbReference type="InterPro" id="IPR041141">
    <property type="entry name" value="CmlA_N"/>
</dbReference>
<dbReference type="Pfam" id="PF13483">
    <property type="entry name" value="Lactamase_B_3"/>
    <property type="match status" value="1"/>
</dbReference>
<dbReference type="Gene3D" id="1.10.10.1830">
    <property type="entry name" value="Non-ribosomal peptide synthase, adenylation domain"/>
    <property type="match status" value="1"/>
</dbReference>
<organism evidence="6 7">
    <name type="scientific">Plectonema cf. radiosum LEGE 06105</name>
    <dbReference type="NCBI Taxonomy" id="945769"/>
    <lineage>
        <taxon>Bacteria</taxon>
        <taxon>Bacillati</taxon>
        <taxon>Cyanobacteriota</taxon>
        <taxon>Cyanophyceae</taxon>
        <taxon>Oscillatoriophycideae</taxon>
        <taxon>Oscillatoriales</taxon>
        <taxon>Microcoleaceae</taxon>
        <taxon>Plectonema</taxon>
    </lineage>
</organism>
<proteinExistence type="predicted"/>
<dbReference type="SUPFAM" id="SSF56281">
    <property type="entry name" value="Metallo-hydrolase/oxidoreductase"/>
    <property type="match status" value="1"/>
</dbReference>
<evidence type="ECO:0000259" key="4">
    <source>
        <dbReference type="Pfam" id="PF18456"/>
    </source>
</evidence>
<gene>
    <name evidence="6" type="ORF">IQ247_09310</name>
</gene>
<dbReference type="Gene3D" id="3.60.15.10">
    <property type="entry name" value="Ribonuclease Z/Hydroxyacylglutathione hydrolase-like"/>
    <property type="match status" value="1"/>
</dbReference>
<dbReference type="InterPro" id="IPR041464">
    <property type="entry name" value="TubC_N"/>
</dbReference>
<keyword evidence="2" id="KW-0597">Phosphoprotein</keyword>
<reference evidence="6" key="1">
    <citation type="submission" date="2020-10" db="EMBL/GenBank/DDBJ databases">
        <authorList>
            <person name="Castelo-Branco R."/>
            <person name="Eusebio N."/>
            <person name="Adriana R."/>
            <person name="Vieira A."/>
            <person name="Brugerolle De Fraissinette N."/>
            <person name="Rezende De Castro R."/>
            <person name="Schneider M.P."/>
            <person name="Vasconcelos V."/>
            <person name="Leao P.N."/>
        </authorList>
    </citation>
    <scope>NUCLEOTIDE SEQUENCE</scope>
    <source>
        <strain evidence="6">LEGE 06105</strain>
    </source>
</reference>
<dbReference type="PANTHER" id="PTHR44845:SF6">
    <property type="entry name" value="BETA-ALANINE-ACTIVATING ENZYME"/>
    <property type="match status" value="1"/>
</dbReference>
<evidence type="ECO:0000259" key="5">
    <source>
        <dbReference type="Pfam" id="PF18563"/>
    </source>
</evidence>
<evidence type="ECO:0000256" key="2">
    <source>
        <dbReference type="ARBA" id="ARBA00022553"/>
    </source>
</evidence>
<feature type="domain" description="TubC N-terminal docking" evidence="5">
    <location>
        <begin position="558"/>
        <end position="616"/>
    </location>
</feature>
<dbReference type="RefSeq" id="WP_193919252.1">
    <property type="nucleotide sequence ID" value="NZ_JADEWL010000021.1"/>
</dbReference>
<keyword evidence="1" id="KW-0596">Phosphopantetheine</keyword>
<dbReference type="EMBL" id="JADEWL010000021">
    <property type="protein sequence ID" value="MBE9212887.1"/>
    <property type="molecule type" value="Genomic_DNA"/>
</dbReference>
<dbReference type="SUPFAM" id="SSF51735">
    <property type="entry name" value="NAD(P)-binding Rossmann-fold domains"/>
    <property type="match status" value="1"/>
</dbReference>
<feature type="domain" description="Diiron non-heme beta-hydroxylase N-terminal" evidence="4">
    <location>
        <begin position="7"/>
        <end position="237"/>
    </location>
</feature>
<feature type="domain" description="Thioester reductase (TE)" evidence="3">
    <location>
        <begin position="652"/>
        <end position="888"/>
    </location>
</feature>
<dbReference type="InterPro" id="IPR036866">
    <property type="entry name" value="RibonucZ/Hydroxyglut_hydro"/>
</dbReference>
<dbReference type="Pfam" id="PF18456">
    <property type="entry name" value="CmlA_N"/>
    <property type="match status" value="1"/>
</dbReference>
<dbReference type="Pfam" id="PF18563">
    <property type="entry name" value="TubC_N"/>
    <property type="match status" value="1"/>
</dbReference>
<dbReference type="InterPro" id="IPR044894">
    <property type="entry name" value="TubC_N_sf"/>
</dbReference>
<comment type="caution">
    <text evidence="6">The sequence shown here is derived from an EMBL/GenBank/DDBJ whole genome shotgun (WGS) entry which is preliminary data.</text>
</comment>
<sequence length="1006" mass="113997">MNKDKVYLKPNAIAEPLINQWYAWSYLVPPATAAMYIADSHIKIMESFIEAPQVHKSALQNPAMMGGPFINYDIDRVDEIKDLLAKTKAEQASLLKLAYSIHDLENILREQATGYSLEPLYEQVPEELKGYVELVYDANNHAAIRLIEGLLYRSSDYQTARQTVALSLTDEDSRSFVLSTPRLPSEDTLHLDFKFNHPAWDRLFRMRYQADSYNEIKEIFQIKSHQEAVFSSLFTTEKPPESNNYQGDDVRVRYFGHACVLIETQDITILCDPLISYQHRAGITRYTYADLPEVIDYAVITHNHQDHVMFETLLQLRHKIRNVVVPKGNKGTLIDPSLKLILEAIGFNNVKEIDDLETIEINDGFIIALPVLGEHGDLNIATKAAYWFNIKGRKILCAADSNNIEPALYRNLHCLLGDVDVMFIGMECDGAPYTWAYGSLLTQSVPRKMAQTRRLDGSDAQKAFNLVNQFHPQQVYVYAMGQEPWLTYITSINYTDDSRPIIESNKLVEQCLQDGIYSERLFGCKEIILGEFNRRGRRGRKEIEGRSYNNQKEKIKPINEFLKELSDKDIKLWVEENQDTSEEPKLKCNAPKGGLTSEIKTEIKQRKAEIVQFLHERANGSKLDLEAEAVLDERIQPENCIPSTVALNNILLTGATGFIGAFLLYELLQTTEAKIHCLIRAENTESARDKIKKSLESYNLCEQWQDSLSSRIIPIVGDLSQPLLGLSQSQFQQLSTEIDTIYHNGAWVHHTSPYSLLKTTNVLGTQEVLRLACKNKVKPVHFISTISVFAGTNQIIYENQPLDVNRTPAGGYAQTKWVAEKLMTIARQRNLPVSIYRVGAVSGDSQTGVFNRNDFLYKMIQGCVQLGSAPVGNMMLDIMPVDYVSQAIINLSKQSQSWGKVFHLVHPQPVSVDVLFKQLDSMGYPVERLPYQQWREKLLKIIENSPNHPLYAIASLFSANSSNSTTESKPLQFDAHNTLTGLADTSIICPAIDAQLLSTYISYLMK</sequence>
<dbReference type="InterPro" id="IPR036291">
    <property type="entry name" value="NAD(P)-bd_dom_sf"/>
</dbReference>
<dbReference type="Proteomes" id="UP000620559">
    <property type="component" value="Unassembled WGS sequence"/>
</dbReference>
<dbReference type="Pfam" id="PF07993">
    <property type="entry name" value="NAD_binding_4"/>
    <property type="match status" value="1"/>
</dbReference>
<dbReference type="InterPro" id="IPR013120">
    <property type="entry name" value="FAR_NAD-bd"/>
</dbReference>
<dbReference type="InterPro" id="IPR010080">
    <property type="entry name" value="Thioester_reductase-like_dom"/>
</dbReference>
<dbReference type="AlphaFoldDB" id="A0A8J7K0V3"/>
<dbReference type="NCBIfam" id="TIGR01746">
    <property type="entry name" value="Thioester-redct"/>
    <property type="match status" value="1"/>
</dbReference>
<evidence type="ECO:0000259" key="3">
    <source>
        <dbReference type="Pfam" id="PF07993"/>
    </source>
</evidence>
<keyword evidence="7" id="KW-1185">Reference proteome</keyword>
<evidence type="ECO:0000256" key="1">
    <source>
        <dbReference type="ARBA" id="ARBA00022450"/>
    </source>
</evidence>
<accession>A0A8J7K0V3</accession>
<name>A0A8J7K0V3_9CYAN</name>